<organism evidence="2">
    <name type="scientific">Fonticula alba</name>
    <name type="common">Slime mold</name>
    <dbReference type="NCBI Taxonomy" id="691883"/>
    <lineage>
        <taxon>Eukaryota</taxon>
        <taxon>Rotosphaerida</taxon>
        <taxon>Fonticulaceae</taxon>
        <taxon>Fonticula</taxon>
    </lineage>
</organism>
<dbReference type="RefSeq" id="XP_009493964.1">
    <property type="nucleotide sequence ID" value="XM_009495689.1"/>
</dbReference>
<protein>
    <submittedName>
        <fullName evidence="2">Uncharacterized protein</fullName>
    </submittedName>
</protein>
<feature type="region of interest" description="Disordered" evidence="1">
    <location>
        <begin position="1"/>
        <end position="84"/>
    </location>
</feature>
<dbReference type="EMBL" id="KB932202">
    <property type="protein sequence ID" value="KCV72386.1"/>
    <property type="molecule type" value="Genomic_DNA"/>
</dbReference>
<accession>A0A058ZEL0</accession>
<reference evidence="2" key="1">
    <citation type="submission" date="2013-04" db="EMBL/GenBank/DDBJ databases">
        <title>The Genome Sequence of Fonticula alba ATCC 38817.</title>
        <authorList>
            <consortium name="The Broad Institute Genomics Platform"/>
            <person name="Russ C."/>
            <person name="Cuomo C."/>
            <person name="Burger G."/>
            <person name="Gray M.W."/>
            <person name="Holland P.W.H."/>
            <person name="King N."/>
            <person name="Lang F.B.F."/>
            <person name="Roger A.J."/>
            <person name="Ruiz-Trillo I."/>
            <person name="Brown M."/>
            <person name="Walker B."/>
            <person name="Young S."/>
            <person name="Zeng Q."/>
            <person name="Gargeya S."/>
            <person name="Fitzgerald M."/>
            <person name="Haas B."/>
            <person name="Abouelleil A."/>
            <person name="Allen A.W."/>
            <person name="Alvarado L."/>
            <person name="Arachchi H.M."/>
            <person name="Berlin A.M."/>
            <person name="Chapman S.B."/>
            <person name="Gainer-Dewar J."/>
            <person name="Goldberg J."/>
            <person name="Griggs A."/>
            <person name="Gujja S."/>
            <person name="Hansen M."/>
            <person name="Howarth C."/>
            <person name="Imamovic A."/>
            <person name="Ireland A."/>
            <person name="Larimer J."/>
            <person name="McCowan C."/>
            <person name="Murphy C."/>
            <person name="Pearson M."/>
            <person name="Poon T.W."/>
            <person name="Priest M."/>
            <person name="Roberts A."/>
            <person name="Saif S."/>
            <person name="Shea T."/>
            <person name="Sisk P."/>
            <person name="Sykes S."/>
            <person name="Wortman J."/>
            <person name="Nusbaum C."/>
            <person name="Birren B."/>
        </authorList>
    </citation>
    <scope>NUCLEOTIDE SEQUENCE [LARGE SCALE GENOMIC DNA]</scope>
    <source>
        <strain evidence="2">ATCC 38817</strain>
    </source>
</reference>
<name>A0A058ZEL0_FONAL</name>
<dbReference type="Proteomes" id="UP000030693">
    <property type="component" value="Unassembled WGS sequence"/>
</dbReference>
<dbReference type="GeneID" id="20526506"/>
<evidence type="ECO:0000313" key="2">
    <source>
        <dbReference type="EMBL" id="KCV72386.1"/>
    </source>
</evidence>
<gene>
    <name evidence="2" type="ORF">H696_01781</name>
</gene>
<proteinExistence type="predicted"/>
<evidence type="ECO:0000256" key="1">
    <source>
        <dbReference type="SAM" id="MobiDB-lite"/>
    </source>
</evidence>
<keyword evidence="3" id="KW-1185">Reference proteome</keyword>
<sequence>MQRSGAGSVGDTGTEDPRPGAAKSESGGEIWKPGSRSAGPAVWREPESGSGLESDSMSDPDPDPSPPVLRPTRGRFRRSSSITGDCEGALARRMASGPGRWALGAGEPRSNCMGDRCSCCRYWLTAVCCRSMSSRSSISVSVPLGPGGGLGPAGWSPLAALLATGDAGSPSGGCSDAALC</sequence>
<dbReference type="AlphaFoldDB" id="A0A058ZEL0"/>
<evidence type="ECO:0000313" key="3">
    <source>
        <dbReference type="Proteomes" id="UP000030693"/>
    </source>
</evidence>